<proteinExistence type="predicted"/>
<dbReference type="GeneID" id="108673157"/>
<dbReference type="SUPFAM" id="SSF56112">
    <property type="entry name" value="Protein kinase-like (PK-like)"/>
    <property type="match status" value="1"/>
</dbReference>
<dbReference type="InterPro" id="IPR000719">
    <property type="entry name" value="Prot_kinase_dom"/>
</dbReference>
<evidence type="ECO:0000256" key="1">
    <source>
        <dbReference type="PROSITE-ProRule" id="PRU10141"/>
    </source>
</evidence>
<dbReference type="KEGG" id="hazt:108673157"/>
<protein>
    <submittedName>
        <fullName evidence="4">Casein kinase 1-like protein 2</fullName>
    </submittedName>
</protein>
<reference evidence="4" key="1">
    <citation type="submission" date="2025-08" db="UniProtKB">
        <authorList>
            <consortium name="RefSeq"/>
        </authorList>
    </citation>
    <scope>IDENTIFICATION</scope>
    <source>
        <tissue evidence="4">Whole organism</tissue>
    </source>
</reference>
<evidence type="ECO:0000259" key="2">
    <source>
        <dbReference type="PROSITE" id="PS50011"/>
    </source>
</evidence>
<keyword evidence="3" id="KW-1185">Reference proteome</keyword>
<feature type="domain" description="Protein kinase" evidence="2">
    <location>
        <begin position="1"/>
        <end position="214"/>
    </location>
</feature>
<keyword evidence="1" id="KW-0067">ATP-binding</keyword>
<dbReference type="InterPro" id="IPR011009">
    <property type="entry name" value="Kinase-like_dom_sf"/>
</dbReference>
<feature type="binding site" evidence="1">
    <location>
        <position position="46"/>
    </location>
    <ligand>
        <name>ATP</name>
        <dbReference type="ChEBI" id="CHEBI:30616"/>
    </ligand>
</feature>
<dbReference type="Proteomes" id="UP000694843">
    <property type="component" value="Unplaced"/>
</dbReference>
<keyword evidence="1" id="KW-0547">Nucleotide-binding</keyword>
<dbReference type="AlphaFoldDB" id="A0A979FV83"/>
<accession>A0A979FV83</accession>
<evidence type="ECO:0000313" key="3">
    <source>
        <dbReference type="Proteomes" id="UP000694843"/>
    </source>
</evidence>
<dbReference type="RefSeq" id="XP_047740262.1">
    <property type="nucleotide sequence ID" value="XM_047884306.1"/>
</dbReference>
<dbReference type="InterPro" id="IPR050235">
    <property type="entry name" value="CK1_Ser-Thr_kinase"/>
</dbReference>
<dbReference type="Gene3D" id="3.30.200.20">
    <property type="entry name" value="Phosphorylase Kinase, domain 1"/>
    <property type="match status" value="1"/>
</dbReference>
<dbReference type="Gene3D" id="1.10.510.10">
    <property type="entry name" value="Transferase(Phosphotransferase) domain 1"/>
    <property type="match status" value="1"/>
</dbReference>
<name>A0A979FV83_HYAAZ</name>
<organism evidence="3 4">
    <name type="scientific">Hyalella azteca</name>
    <name type="common">Amphipod</name>
    <dbReference type="NCBI Taxonomy" id="294128"/>
    <lineage>
        <taxon>Eukaryota</taxon>
        <taxon>Metazoa</taxon>
        <taxon>Ecdysozoa</taxon>
        <taxon>Arthropoda</taxon>
        <taxon>Crustacea</taxon>
        <taxon>Multicrustacea</taxon>
        <taxon>Malacostraca</taxon>
        <taxon>Eumalacostraca</taxon>
        <taxon>Peracarida</taxon>
        <taxon>Amphipoda</taxon>
        <taxon>Senticaudata</taxon>
        <taxon>Talitrida</taxon>
        <taxon>Talitroidea</taxon>
        <taxon>Hyalellidae</taxon>
        <taxon>Hyalella</taxon>
    </lineage>
</organism>
<dbReference type="GO" id="GO:0004672">
    <property type="term" value="F:protein kinase activity"/>
    <property type="evidence" value="ECO:0007669"/>
    <property type="project" value="InterPro"/>
</dbReference>
<dbReference type="GO" id="GO:0005524">
    <property type="term" value="F:ATP binding"/>
    <property type="evidence" value="ECO:0007669"/>
    <property type="project" value="UniProtKB-UniRule"/>
</dbReference>
<evidence type="ECO:0000313" key="4">
    <source>
        <dbReference type="RefSeq" id="XP_047740262.1"/>
    </source>
</evidence>
<gene>
    <name evidence="4" type="primary">LOC108673157</name>
</gene>
<sequence>MATNVHRIRPGDRIGNYLVLDVIGEGSYGRVFHVQDKRSHEEFALKFETKNRSLLQHESQVINEIHRIAPGGFAPEIPAAKIVHIENVLRKIFIVDFGLSRKYLDKNGQHVPLLYRQGTRGTLAYMSINTQQGISMSRRDDIESLSYVAIFLAKGSLPWSQVNLQDKAKMYQDALFLKKRVNQYELCRELPPVFLEFLKYARQMKFAQQSEYTP</sequence>
<dbReference type="PROSITE" id="PS00107">
    <property type="entry name" value="PROTEIN_KINASE_ATP"/>
    <property type="match status" value="1"/>
</dbReference>
<dbReference type="PANTHER" id="PTHR11909">
    <property type="entry name" value="CASEIN KINASE-RELATED"/>
    <property type="match status" value="1"/>
</dbReference>
<dbReference type="SMART" id="SM00220">
    <property type="entry name" value="S_TKc"/>
    <property type="match status" value="1"/>
</dbReference>
<dbReference type="PROSITE" id="PS50011">
    <property type="entry name" value="PROTEIN_KINASE_DOM"/>
    <property type="match status" value="1"/>
</dbReference>
<dbReference type="OMA" id="AYMSINT"/>
<dbReference type="InterPro" id="IPR017441">
    <property type="entry name" value="Protein_kinase_ATP_BS"/>
</dbReference>
<dbReference type="OrthoDB" id="6354308at2759"/>